<protein>
    <submittedName>
        <fullName evidence="1">Uncharacterized protein</fullName>
    </submittedName>
</protein>
<accession>A0A0A0DIZ0</accession>
<reference evidence="1 2" key="1">
    <citation type="submission" date="2014-06" db="EMBL/GenBank/DDBJ databases">
        <authorList>
            <person name="Teng J.L."/>
            <person name="Huang Y."/>
            <person name="Tse H."/>
            <person name="Lau S.K."/>
            <person name="Woo P.C."/>
        </authorList>
    </citation>
    <scope>NUCLEOTIDE SEQUENCE [LARGE SCALE GENOMIC DNA]</scope>
    <source>
        <strain evidence="1 2">HKU4</strain>
    </source>
</reference>
<proteinExistence type="predicted"/>
<gene>
    <name evidence="1" type="ORF">SSIN_0200</name>
</gene>
<evidence type="ECO:0000313" key="2">
    <source>
        <dbReference type="Proteomes" id="UP000030019"/>
    </source>
</evidence>
<dbReference type="PATRIC" id="fig|176090.4.peg.200"/>
<dbReference type="eggNOG" id="ENOG5032SW2">
    <property type="taxonomic scope" value="Bacteria"/>
</dbReference>
<dbReference type="EMBL" id="JPEN01000022">
    <property type="protein sequence ID" value="KGM37990.1"/>
    <property type="molecule type" value="Genomic_DNA"/>
</dbReference>
<dbReference type="RefSeq" id="WP_037614718.1">
    <property type="nucleotide sequence ID" value="NZ_JPEN01000022.1"/>
</dbReference>
<evidence type="ECO:0000313" key="1">
    <source>
        <dbReference type="EMBL" id="KGM37990.1"/>
    </source>
</evidence>
<sequence>MELKDFTEKEQEQIKEGLSTAVISDKEAAKKILALVPQEWLKRIPFLVRGHATTKTVERVAKQYPELYAVAKQAGDLPEKECEELRAIMTAIFEEKMNKHKIK</sequence>
<name>A0A0A0DIZ0_9STRE</name>
<dbReference type="Proteomes" id="UP000030019">
    <property type="component" value="Unassembled WGS sequence"/>
</dbReference>
<dbReference type="AlphaFoldDB" id="A0A0A0DIZ0"/>
<comment type="caution">
    <text evidence="1">The sequence shown here is derived from an EMBL/GenBank/DDBJ whole genome shotgun (WGS) entry which is preliminary data.</text>
</comment>
<dbReference type="STRING" id="176090.SSIN_0200"/>
<keyword evidence="2" id="KW-1185">Reference proteome</keyword>
<organism evidence="1 2">
    <name type="scientific">Streptococcus sinensis</name>
    <dbReference type="NCBI Taxonomy" id="176090"/>
    <lineage>
        <taxon>Bacteria</taxon>
        <taxon>Bacillati</taxon>
        <taxon>Bacillota</taxon>
        <taxon>Bacilli</taxon>
        <taxon>Lactobacillales</taxon>
        <taxon>Streptococcaceae</taxon>
        <taxon>Streptococcus</taxon>
    </lineage>
</organism>